<protein>
    <submittedName>
        <fullName evidence="1">Uncharacterized protein</fullName>
    </submittedName>
</protein>
<keyword evidence="2" id="KW-1185">Reference proteome</keyword>
<reference evidence="1 2" key="1">
    <citation type="submission" date="2014-10" db="EMBL/GenBank/DDBJ databases">
        <title>Genome sequencing of Vitellibacter vladivostokensis KMM 3516.</title>
        <authorList>
            <person name="Thevarajoo S."/>
            <person name="Selvaratnam C."/>
            <person name="Goh K.M."/>
            <person name="Chong C.S."/>
        </authorList>
    </citation>
    <scope>NUCLEOTIDE SEQUENCE [LARGE SCALE GENOMIC DNA]</scope>
    <source>
        <strain evidence="1 2">KMM 3516</strain>
    </source>
</reference>
<organism evidence="1 2">
    <name type="scientific">Aequorivita vladivostokensis</name>
    <dbReference type="NCBI Taxonomy" id="171194"/>
    <lineage>
        <taxon>Bacteria</taxon>
        <taxon>Pseudomonadati</taxon>
        <taxon>Bacteroidota</taxon>
        <taxon>Flavobacteriia</taxon>
        <taxon>Flavobacteriales</taxon>
        <taxon>Flavobacteriaceae</taxon>
        <taxon>Aequorivita</taxon>
    </lineage>
</organism>
<evidence type="ECO:0000313" key="2">
    <source>
        <dbReference type="Proteomes" id="UP000033497"/>
    </source>
</evidence>
<dbReference type="EMBL" id="JSVU01000008">
    <property type="protein sequence ID" value="KJJ37792.1"/>
    <property type="molecule type" value="Genomic_DNA"/>
</dbReference>
<comment type="caution">
    <text evidence="1">The sequence shown here is derived from an EMBL/GenBank/DDBJ whole genome shotgun (WGS) entry which is preliminary data.</text>
</comment>
<sequence>MRVILVSYGYLLGLFKIIKAAITPGIQPQTVSIKTISTEPQPLPITARGGKRIASSTRHKLIKTKLQFIFLIFRLSYFGIWNLEFGTCLPKARQAGLEFGTSLPEARQAGLDFGFWNLEFILKTLFSISYFNSLSLQPYF</sequence>
<name>A0ABR5DG85_9FLAO</name>
<gene>
    <name evidence="1" type="ORF">MB09_12175</name>
</gene>
<evidence type="ECO:0000313" key="1">
    <source>
        <dbReference type="EMBL" id="KJJ37792.1"/>
    </source>
</evidence>
<dbReference type="Proteomes" id="UP000033497">
    <property type="component" value="Unassembled WGS sequence"/>
</dbReference>
<accession>A0ABR5DG85</accession>
<proteinExistence type="predicted"/>